<keyword evidence="3" id="KW-0378">Hydrolase</keyword>
<dbReference type="OrthoDB" id="9789742at2"/>
<comment type="similarity">
    <text evidence="1">Belongs to the sulfatase family.</text>
</comment>
<evidence type="ECO:0000259" key="6">
    <source>
        <dbReference type="Pfam" id="PF16347"/>
    </source>
</evidence>
<evidence type="ECO:0000259" key="5">
    <source>
        <dbReference type="Pfam" id="PF00884"/>
    </source>
</evidence>
<feature type="domain" description="N-sulphoglucosamine sulphohydrolase C-terminal" evidence="6">
    <location>
        <begin position="463"/>
        <end position="506"/>
    </location>
</feature>
<dbReference type="Proteomes" id="UP000244527">
    <property type="component" value="Chromosome"/>
</dbReference>
<dbReference type="PROSITE" id="PS00523">
    <property type="entry name" value="SULFATASE_1"/>
    <property type="match status" value="1"/>
</dbReference>
<gene>
    <name evidence="7" type="ORF">FFWV33_14455</name>
</gene>
<evidence type="ECO:0000313" key="8">
    <source>
        <dbReference type="Proteomes" id="UP000244527"/>
    </source>
</evidence>
<dbReference type="CDD" id="cd16031">
    <property type="entry name" value="G6S_like"/>
    <property type="match status" value="1"/>
</dbReference>
<dbReference type="PANTHER" id="PTHR43108">
    <property type="entry name" value="N-ACETYLGLUCOSAMINE-6-SULFATASE FAMILY MEMBER"/>
    <property type="match status" value="1"/>
</dbReference>
<evidence type="ECO:0000256" key="1">
    <source>
        <dbReference type="ARBA" id="ARBA00008779"/>
    </source>
</evidence>
<evidence type="ECO:0000256" key="3">
    <source>
        <dbReference type="ARBA" id="ARBA00022801"/>
    </source>
</evidence>
<evidence type="ECO:0000256" key="4">
    <source>
        <dbReference type="ARBA" id="ARBA00023180"/>
    </source>
</evidence>
<dbReference type="InterPro" id="IPR017850">
    <property type="entry name" value="Alkaline_phosphatase_core_sf"/>
</dbReference>
<keyword evidence="2" id="KW-0732">Signal</keyword>
<evidence type="ECO:0000313" key="7">
    <source>
        <dbReference type="EMBL" id="AWG22643.1"/>
    </source>
</evidence>
<dbReference type="GO" id="GO:0016787">
    <property type="term" value="F:hydrolase activity"/>
    <property type="evidence" value="ECO:0007669"/>
    <property type="project" value="UniProtKB-KW"/>
</dbReference>
<dbReference type="AlphaFoldDB" id="A0A2S1LFW4"/>
<dbReference type="PROSITE" id="PS00149">
    <property type="entry name" value="SULFATASE_2"/>
    <property type="match status" value="1"/>
</dbReference>
<proteinExistence type="inferred from homology"/>
<dbReference type="PANTHER" id="PTHR43108:SF6">
    <property type="entry name" value="N-SULPHOGLUCOSAMINE SULPHOHYDROLASE"/>
    <property type="match status" value="1"/>
</dbReference>
<dbReference type="KEGG" id="ffa:FFWV33_14455"/>
<name>A0A2S1LFW4_9FLAO</name>
<dbReference type="InterPro" id="IPR024607">
    <property type="entry name" value="Sulfatase_CS"/>
</dbReference>
<dbReference type="RefSeq" id="WP_108741561.1">
    <property type="nucleotide sequence ID" value="NZ_CP020918.1"/>
</dbReference>
<keyword evidence="8" id="KW-1185">Reference proteome</keyword>
<sequence length="528" mass="61419">MKKTGLSITLAVLLFCQLGISQRSSKNQPNIIYIMSDDHTAQAIGAYGSRLAKLNPTPTIDKLAAEGMLFENAFVTNSICTPSRACIITGQYSQTNGVLDLDGELDPAKEYLPMEMKKLGYTTAMIGKWHLKNEPSAFDYYKVLHSQGKYFNPTFFEKGKGEWMKNEVKSVGHSTDVITDITLDYLKKRDKSKPFFIMHHYKAPHDMFEFAPRYADYLKDVEIPEPASLYFQPNFGSEATVGKNGKLGAVIGSSISDRHLYRNYVNMLLKDTVSGTIATHLAYQEYLKRYLRCVKGVDDNLARLFDYLKKEGLWENTVIVYTGDQGMMLGEHDLIDKRWMYDESMRMPFIVHYPKMVKAGSKTDLLINNTDFAPTLIELAKGKKPSYMQGFSFINTLEGKAEKNWRTATYYRYWMHNIHHWVPAHFGVRSKQYKLIFFYAKHYLPEAEWNKFYWNKEMRIYGYNTPVAWEFYDLKNDPEEMNNHYKDPKYKDIIASLKEEILKQRKELNETDANYPEIQKVIDKHWND</sequence>
<protein>
    <submittedName>
        <fullName evidence="7">Acetylglucosamine-6-sulfatase</fullName>
    </submittedName>
</protein>
<dbReference type="InterPro" id="IPR032506">
    <property type="entry name" value="SGSH_C"/>
</dbReference>
<evidence type="ECO:0000256" key="2">
    <source>
        <dbReference type="ARBA" id="ARBA00022729"/>
    </source>
</evidence>
<dbReference type="EMBL" id="CP020918">
    <property type="protein sequence ID" value="AWG22643.1"/>
    <property type="molecule type" value="Genomic_DNA"/>
</dbReference>
<dbReference type="SUPFAM" id="SSF53649">
    <property type="entry name" value="Alkaline phosphatase-like"/>
    <property type="match status" value="1"/>
</dbReference>
<reference evidence="7 8" key="1">
    <citation type="submission" date="2017-04" db="EMBL/GenBank/DDBJ databases">
        <title>Compelte genome sequence of WV33.</title>
        <authorList>
            <person name="Lee P.C."/>
        </authorList>
    </citation>
    <scope>NUCLEOTIDE SEQUENCE [LARGE SCALE GENOMIC DNA]</scope>
    <source>
        <strain evidence="7 8">WV33</strain>
    </source>
</reference>
<dbReference type="Pfam" id="PF16347">
    <property type="entry name" value="SGSH_C"/>
    <property type="match status" value="1"/>
</dbReference>
<organism evidence="7 8">
    <name type="scientific">Flavobacterium faecale</name>
    <dbReference type="NCBI Taxonomy" id="1355330"/>
    <lineage>
        <taxon>Bacteria</taxon>
        <taxon>Pseudomonadati</taxon>
        <taxon>Bacteroidota</taxon>
        <taxon>Flavobacteriia</taxon>
        <taxon>Flavobacteriales</taxon>
        <taxon>Flavobacteriaceae</taxon>
        <taxon>Flavobacterium</taxon>
    </lineage>
</organism>
<dbReference type="Pfam" id="PF00884">
    <property type="entry name" value="Sulfatase"/>
    <property type="match status" value="1"/>
</dbReference>
<keyword evidence="4" id="KW-0325">Glycoprotein</keyword>
<feature type="domain" description="Sulfatase N-terminal" evidence="5">
    <location>
        <begin position="29"/>
        <end position="380"/>
    </location>
</feature>
<dbReference type="InterPro" id="IPR000917">
    <property type="entry name" value="Sulfatase_N"/>
</dbReference>
<dbReference type="Gene3D" id="3.40.720.10">
    <property type="entry name" value="Alkaline Phosphatase, subunit A"/>
    <property type="match status" value="1"/>
</dbReference>
<accession>A0A2S1LFW4</accession>